<dbReference type="Pfam" id="PF14226">
    <property type="entry name" value="DIOX_N"/>
    <property type="match status" value="1"/>
</dbReference>
<dbReference type="InterPro" id="IPR027443">
    <property type="entry name" value="IPNS-like_sf"/>
</dbReference>
<evidence type="ECO:0000256" key="1">
    <source>
        <dbReference type="ARBA" id="ARBA00008056"/>
    </source>
</evidence>
<evidence type="ECO:0000313" key="4">
    <source>
        <dbReference type="EMBL" id="KEQ92116.1"/>
    </source>
</evidence>
<sequence length="348" mass="38668">MIAKLDASRQESAIQVIDISAWLDPQATSEAREAVIEALHFSCRTHGFFSLIGHGVSLDLQRQVLVCAKTFFAMPMEDKMEVSMAKSVGMSNRGYEVLQGQALQPDALPDLKEGYFIGAEVAAGDPRAGKFLHGPNMWPSTLNESDFQTPLMEYLSQMTKVAELLLEMLRQALPKPPPEDMFEEFKQKPSTNLRLLHYPPQRSFDERQLGAGAHTDFGGITLLLQQSGAPGLEVWHPQTSAWIPVLAVEDHLVVNIGDLLNLWTNGYFLSAVHRVINRAPTDRYSAPFFYNGNTACNFSPLDMGFRPMNTTVQTVEGHILGKLKATREKTQNAKANPLPKNCEVEVQS</sequence>
<dbReference type="OMA" id="LPKEWNC"/>
<dbReference type="RefSeq" id="XP_013340576.1">
    <property type="nucleotide sequence ID" value="XM_013485122.1"/>
</dbReference>
<evidence type="ECO:0000256" key="2">
    <source>
        <dbReference type="RuleBase" id="RU003682"/>
    </source>
</evidence>
<dbReference type="HOGENOM" id="CLU_010119_6_3_1"/>
<gene>
    <name evidence="4" type="ORF">AUEXF2481DRAFT_91708</name>
</gene>
<dbReference type="Gene3D" id="2.60.120.330">
    <property type="entry name" value="B-lactam Antibiotic, Isopenicillin N Synthase, Chain"/>
    <property type="match status" value="1"/>
</dbReference>
<reference evidence="4 5" key="1">
    <citation type="journal article" date="2014" name="BMC Genomics">
        <title>Genome sequencing of four Aureobasidium pullulans varieties: biotechnological potential, stress tolerance, and description of new species.</title>
        <authorList>
            <person name="Gostin Ar C."/>
            <person name="Ohm R.A."/>
            <person name="Kogej T."/>
            <person name="Sonjak S."/>
            <person name="Turk M."/>
            <person name="Zajc J."/>
            <person name="Zalar P."/>
            <person name="Grube M."/>
            <person name="Sun H."/>
            <person name="Han J."/>
            <person name="Sharma A."/>
            <person name="Chiniquy J."/>
            <person name="Ngan C.Y."/>
            <person name="Lipzen A."/>
            <person name="Barry K."/>
            <person name="Grigoriev I.V."/>
            <person name="Gunde-Cimerman N."/>
        </authorList>
    </citation>
    <scope>NUCLEOTIDE SEQUENCE [LARGE SCALE GENOMIC DNA]</scope>
    <source>
        <strain evidence="4 5">EXF-2481</strain>
    </source>
</reference>
<dbReference type="Proteomes" id="UP000030641">
    <property type="component" value="Unassembled WGS sequence"/>
</dbReference>
<dbReference type="InParanoid" id="A0A074YZ76"/>
<dbReference type="STRING" id="1043005.A0A074YZ76"/>
<dbReference type="Pfam" id="PF03171">
    <property type="entry name" value="2OG-FeII_Oxy"/>
    <property type="match status" value="1"/>
</dbReference>
<dbReference type="EMBL" id="KL584773">
    <property type="protein sequence ID" value="KEQ92116.1"/>
    <property type="molecule type" value="Genomic_DNA"/>
</dbReference>
<feature type="domain" description="Fe2OG dioxygenase" evidence="3">
    <location>
        <begin position="188"/>
        <end position="292"/>
    </location>
</feature>
<evidence type="ECO:0000313" key="5">
    <source>
        <dbReference type="Proteomes" id="UP000030641"/>
    </source>
</evidence>
<keyword evidence="2" id="KW-0479">Metal-binding</keyword>
<dbReference type="InterPro" id="IPR026992">
    <property type="entry name" value="DIOX_N"/>
</dbReference>
<dbReference type="InterPro" id="IPR044861">
    <property type="entry name" value="IPNS-like_FE2OG_OXY"/>
</dbReference>
<evidence type="ECO:0000259" key="3">
    <source>
        <dbReference type="PROSITE" id="PS51471"/>
    </source>
</evidence>
<dbReference type="PANTHER" id="PTHR47990">
    <property type="entry name" value="2-OXOGLUTARATE (2OG) AND FE(II)-DEPENDENT OXYGENASE SUPERFAMILY PROTEIN-RELATED"/>
    <property type="match status" value="1"/>
</dbReference>
<dbReference type="InterPro" id="IPR005123">
    <property type="entry name" value="Oxoglu/Fe-dep_dioxygenase_dom"/>
</dbReference>
<dbReference type="InterPro" id="IPR050231">
    <property type="entry name" value="Iron_ascorbate_oxido_reductase"/>
</dbReference>
<keyword evidence="2" id="KW-0560">Oxidoreductase</keyword>
<dbReference type="GO" id="GO:0016491">
    <property type="term" value="F:oxidoreductase activity"/>
    <property type="evidence" value="ECO:0007669"/>
    <property type="project" value="UniProtKB-KW"/>
</dbReference>
<dbReference type="SUPFAM" id="SSF51197">
    <property type="entry name" value="Clavaminate synthase-like"/>
    <property type="match status" value="1"/>
</dbReference>
<proteinExistence type="inferred from homology"/>
<protein>
    <recommendedName>
        <fullName evidence="3">Fe2OG dioxygenase domain-containing protein</fullName>
    </recommendedName>
</protein>
<dbReference type="GO" id="GO:0044283">
    <property type="term" value="P:small molecule biosynthetic process"/>
    <property type="evidence" value="ECO:0007669"/>
    <property type="project" value="UniProtKB-ARBA"/>
</dbReference>
<dbReference type="PROSITE" id="PS51471">
    <property type="entry name" value="FE2OG_OXY"/>
    <property type="match status" value="1"/>
</dbReference>
<dbReference type="GO" id="GO:0046872">
    <property type="term" value="F:metal ion binding"/>
    <property type="evidence" value="ECO:0007669"/>
    <property type="project" value="UniProtKB-KW"/>
</dbReference>
<dbReference type="AlphaFoldDB" id="A0A074YZ76"/>
<dbReference type="OrthoDB" id="288590at2759"/>
<accession>A0A074YZ76</accession>
<name>A0A074YZ76_AURSE</name>
<comment type="similarity">
    <text evidence="1 2">Belongs to the iron/ascorbate-dependent oxidoreductase family.</text>
</comment>
<organism evidence="4 5">
    <name type="scientific">Aureobasidium subglaciale (strain EXF-2481)</name>
    <name type="common">Aureobasidium pullulans var. subglaciale</name>
    <dbReference type="NCBI Taxonomy" id="1043005"/>
    <lineage>
        <taxon>Eukaryota</taxon>
        <taxon>Fungi</taxon>
        <taxon>Dikarya</taxon>
        <taxon>Ascomycota</taxon>
        <taxon>Pezizomycotina</taxon>
        <taxon>Dothideomycetes</taxon>
        <taxon>Dothideomycetidae</taxon>
        <taxon>Dothideales</taxon>
        <taxon>Saccotheciaceae</taxon>
        <taxon>Aureobasidium</taxon>
    </lineage>
</organism>
<keyword evidence="2" id="KW-0408">Iron</keyword>
<dbReference type="GeneID" id="25372227"/>
<keyword evidence="5" id="KW-1185">Reference proteome</keyword>